<dbReference type="AlphaFoldDB" id="A0A4Y9SPD6"/>
<sequence>MLAQHASTPQPESPIDEDNLWDPAGDDSSPGGGGDIPVIEIHAPAPVPSDVGDIPAFSTSSLVDLSIEVIPELPPNVSNEELAAAPNPCVVSPIVTVCVRGERPPPPVVEQLPRGPRPWFPQSWCNWAGIFCSDGQDPPDNDRGPNSETSGKTKAELDEICVRNNRVDIDVCKVRYPPKYQYREYKVCEGIANEKMYACFRTADRLTDYGAHPAP</sequence>
<organism evidence="2 3">
    <name type="scientific">Zemynaea arenosa</name>
    <dbReference type="NCBI Taxonomy" id="2561931"/>
    <lineage>
        <taxon>Bacteria</taxon>
        <taxon>Pseudomonadati</taxon>
        <taxon>Pseudomonadota</taxon>
        <taxon>Betaproteobacteria</taxon>
        <taxon>Burkholderiales</taxon>
        <taxon>Oxalobacteraceae</taxon>
        <taxon>Telluria group</taxon>
        <taxon>Zemynaea</taxon>
    </lineage>
</organism>
<dbReference type="RefSeq" id="WP_135206151.1">
    <property type="nucleotide sequence ID" value="NZ_SPVF01000076.1"/>
</dbReference>
<feature type="region of interest" description="Disordered" evidence="1">
    <location>
        <begin position="1"/>
        <end position="40"/>
    </location>
</feature>
<feature type="compositionally biased region" description="Polar residues" evidence="1">
    <location>
        <begin position="1"/>
        <end position="10"/>
    </location>
</feature>
<protein>
    <submittedName>
        <fullName evidence="2">Uncharacterized protein</fullName>
    </submittedName>
</protein>
<accession>A0A4Y9SPD6</accession>
<evidence type="ECO:0000313" key="3">
    <source>
        <dbReference type="Proteomes" id="UP000298438"/>
    </source>
</evidence>
<evidence type="ECO:0000256" key="1">
    <source>
        <dbReference type="SAM" id="MobiDB-lite"/>
    </source>
</evidence>
<name>A0A4Y9SPD6_9BURK</name>
<evidence type="ECO:0000313" key="2">
    <source>
        <dbReference type="EMBL" id="TFW25470.1"/>
    </source>
</evidence>
<reference evidence="2 3" key="1">
    <citation type="submission" date="2019-03" db="EMBL/GenBank/DDBJ databases">
        <title>Draft Genome Sequence of Massilia arenosa sp. nov., a Novel Massilia Species Isolated from a Sandy-loam Maize Soil.</title>
        <authorList>
            <person name="Raths R."/>
            <person name="Peta V."/>
            <person name="Bucking H."/>
        </authorList>
    </citation>
    <scope>NUCLEOTIDE SEQUENCE [LARGE SCALE GENOMIC DNA]</scope>
    <source>
        <strain evidence="2 3">MC02</strain>
    </source>
</reference>
<keyword evidence="3" id="KW-1185">Reference proteome</keyword>
<gene>
    <name evidence="2" type="ORF">E4L96_05165</name>
</gene>
<comment type="caution">
    <text evidence="2">The sequence shown here is derived from an EMBL/GenBank/DDBJ whole genome shotgun (WGS) entry which is preliminary data.</text>
</comment>
<proteinExistence type="predicted"/>
<dbReference type="EMBL" id="SPVF01000076">
    <property type="protein sequence ID" value="TFW25470.1"/>
    <property type="molecule type" value="Genomic_DNA"/>
</dbReference>
<dbReference type="Proteomes" id="UP000298438">
    <property type="component" value="Unassembled WGS sequence"/>
</dbReference>